<proteinExistence type="predicted"/>
<dbReference type="InterPro" id="IPR053720">
    <property type="entry name" value="Psm_Assembly_Chaperone"/>
</dbReference>
<keyword evidence="2" id="KW-1185">Reference proteome</keyword>
<dbReference type="PANTHER" id="PTHR31051">
    <property type="entry name" value="PROTEASOME ASSEMBLY CHAPERONE 3"/>
    <property type="match status" value="1"/>
</dbReference>
<organism evidence="1 2">
    <name type="scientific">Penicillium chermesinum</name>
    <dbReference type="NCBI Taxonomy" id="63820"/>
    <lineage>
        <taxon>Eukaryota</taxon>
        <taxon>Fungi</taxon>
        <taxon>Dikarya</taxon>
        <taxon>Ascomycota</taxon>
        <taxon>Pezizomycotina</taxon>
        <taxon>Eurotiomycetes</taxon>
        <taxon>Eurotiomycetidae</taxon>
        <taxon>Eurotiales</taxon>
        <taxon>Aspergillaceae</taxon>
        <taxon>Penicillium</taxon>
    </lineage>
</organism>
<dbReference type="PANTHER" id="PTHR31051:SF1">
    <property type="entry name" value="PROTEASOME ASSEMBLY CHAPERONE 3"/>
    <property type="match status" value="1"/>
</dbReference>
<evidence type="ECO:0008006" key="3">
    <source>
        <dbReference type="Google" id="ProtNLM"/>
    </source>
</evidence>
<dbReference type="RefSeq" id="XP_058335695.1">
    <property type="nucleotide sequence ID" value="XM_058469664.1"/>
</dbReference>
<dbReference type="OrthoDB" id="5593278at2759"/>
<dbReference type="Proteomes" id="UP001150941">
    <property type="component" value="Unassembled WGS sequence"/>
</dbReference>
<dbReference type="Gene3D" id="3.30.230.90">
    <property type="match status" value="1"/>
</dbReference>
<evidence type="ECO:0000313" key="1">
    <source>
        <dbReference type="EMBL" id="KAJ5248916.1"/>
    </source>
</evidence>
<evidence type="ECO:0000313" key="2">
    <source>
        <dbReference type="Proteomes" id="UP001150941"/>
    </source>
</evidence>
<dbReference type="GO" id="GO:0043248">
    <property type="term" value="P:proteasome assembly"/>
    <property type="evidence" value="ECO:0007669"/>
    <property type="project" value="InterPro"/>
</dbReference>
<gene>
    <name evidence="1" type="ORF">N7468_000367</name>
</gene>
<reference evidence="1" key="2">
    <citation type="journal article" date="2023" name="IMA Fungus">
        <title>Comparative genomic study of the Penicillium genus elucidates a diverse pangenome and 15 lateral gene transfer events.</title>
        <authorList>
            <person name="Petersen C."/>
            <person name="Sorensen T."/>
            <person name="Nielsen M.R."/>
            <person name="Sondergaard T.E."/>
            <person name="Sorensen J.L."/>
            <person name="Fitzpatrick D.A."/>
            <person name="Frisvad J.C."/>
            <person name="Nielsen K.L."/>
        </authorList>
    </citation>
    <scope>NUCLEOTIDE SEQUENCE</scope>
    <source>
        <strain evidence="1">IBT 19713</strain>
    </source>
</reference>
<name>A0A9W9U0D7_9EURO</name>
<dbReference type="InterPro" id="IPR018788">
    <property type="entry name" value="Proteasome_assmbl_chp_3"/>
</dbReference>
<comment type="caution">
    <text evidence="1">The sequence shown here is derived from an EMBL/GenBank/DDBJ whole genome shotgun (WGS) entry which is preliminary data.</text>
</comment>
<reference evidence="1" key="1">
    <citation type="submission" date="2022-11" db="EMBL/GenBank/DDBJ databases">
        <authorList>
            <person name="Petersen C."/>
        </authorList>
    </citation>
    <scope>NUCLEOTIDE SEQUENCE</scope>
    <source>
        <strain evidence="1">IBT 19713</strain>
    </source>
</reference>
<protein>
    <recommendedName>
        <fullName evidence="3">Proteasome assembly chaperone 3</fullName>
    </recommendedName>
</protein>
<sequence>MASIETILQGSQDLPFPAPTRQVAGLVNGVKTDVMVMNFSDKIMVTISQEGRLAHWLHVPMGNDNPGTDGMHTFPEDKDDSLLPLSGLTATSILGGHAPGQDTVGQLIARQIATAIAMKSPSEKRLLVVGLGLGSTDVDRDSFFAINDLILHCI</sequence>
<accession>A0A9W9U0D7</accession>
<dbReference type="EMBL" id="JAPQKS010000001">
    <property type="protein sequence ID" value="KAJ5248916.1"/>
    <property type="molecule type" value="Genomic_DNA"/>
</dbReference>
<dbReference type="GeneID" id="83196967"/>
<dbReference type="AlphaFoldDB" id="A0A9W9U0D7"/>